<feature type="chain" id="PRO_5040738431" evidence="1">
    <location>
        <begin position="32"/>
        <end position="309"/>
    </location>
</feature>
<evidence type="ECO:0000256" key="1">
    <source>
        <dbReference type="SAM" id="SignalP"/>
    </source>
</evidence>
<evidence type="ECO:0000259" key="2">
    <source>
        <dbReference type="PROSITE" id="PS51762"/>
    </source>
</evidence>
<feature type="signal peptide" evidence="1">
    <location>
        <begin position="1"/>
        <end position="31"/>
    </location>
</feature>
<dbReference type="GO" id="GO:0005975">
    <property type="term" value="P:carbohydrate metabolic process"/>
    <property type="evidence" value="ECO:0007669"/>
    <property type="project" value="InterPro"/>
</dbReference>
<keyword evidence="4" id="KW-1185">Reference proteome</keyword>
<keyword evidence="1" id="KW-0732">Signal</keyword>
<sequence>MRVGAVRVGASRRLLSTALVPLVAMVSACTAASGSADEAATTGGAACPQPDAVNATAPAPSAAGPAWEQVFVDDFDRCSLGEQWGTYAGSPGGNPVGTWDESMVTLADGTLRLAGQRTPTGWVTGGVSNYPVTQTYGRWEVRMRADPSADLSYHLLLWPQNEQWPPEIDFAESVSAMRDEMSAFVHWQSAGQNRKANADIAGRFIDWHTVGVEWLPGLIRYLLDGQVWAEVRSADMVPNTPMWLGMQVEAGACERRLDWGMTPCGDDEPRPQSADLEVDWVSVYRPSAEFASAAEGYFSPTPGAIQIGE</sequence>
<dbReference type="InterPro" id="IPR013320">
    <property type="entry name" value="ConA-like_dom_sf"/>
</dbReference>
<name>A0A9X3D5I5_9ACTN</name>
<comment type="caution">
    <text evidence="3">The sequence shown here is derived from an EMBL/GenBank/DDBJ whole genome shotgun (WGS) entry which is preliminary data.</text>
</comment>
<dbReference type="PROSITE" id="PS51762">
    <property type="entry name" value="GH16_2"/>
    <property type="match status" value="1"/>
</dbReference>
<feature type="domain" description="GH16" evidence="2">
    <location>
        <begin position="50"/>
        <end position="289"/>
    </location>
</feature>
<dbReference type="PANTHER" id="PTHR10963">
    <property type="entry name" value="GLYCOSYL HYDROLASE-RELATED"/>
    <property type="match status" value="1"/>
</dbReference>
<dbReference type="Pfam" id="PF00722">
    <property type="entry name" value="Glyco_hydro_16"/>
    <property type="match status" value="1"/>
</dbReference>
<protein>
    <submittedName>
        <fullName evidence="3">Glycoside hydrolase family 16 protein</fullName>
    </submittedName>
</protein>
<dbReference type="GO" id="GO:0004553">
    <property type="term" value="F:hydrolase activity, hydrolyzing O-glycosyl compounds"/>
    <property type="evidence" value="ECO:0007669"/>
    <property type="project" value="InterPro"/>
</dbReference>
<proteinExistence type="predicted"/>
<dbReference type="Proteomes" id="UP001143347">
    <property type="component" value="Unassembled WGS sequence"/>
</dbReference>
<dbReference type="SUPFAM" id="SSF49899">
    <property type="entry name" value="Concanavalin A-like lectins/glucanases"/>
    <property type="match status" value="1"/>
</dbReference>
<dbReference type="InterPro" id="IPR000757">
    <property type="entry name" value="Beta-glucanase-like"/>
</dbReference>
<accession>A0A9X3D5I5</accession>
<gene>
    <name evidence="3" type="ORF">OSB52_13735</name>
</gene>
<evidence type="ECO:0000313" key="3">
    <source>
        <dbReference type="EMBL" id="MCX2965155.1"/>
    </source>
</evidence>
<dbReference type="EMBL" id="JAPKFM010000013">
    <property type="protein sequence ID" value="MCX2965155.1"/>
    <property type="molecule type" value="Genomic_DNA"/>
</dbReference>
<dbReference type="CDD" id="cd00413">
    <property type="entry name" value="Glyco_hydrolase_16"/>
    <property type="match status" value="1"/>
</dbReference>
<dbReference type="PROSITE" id="PS51257">
    <property type="entry name" value="PROKAR_LIPOPROTEIN"/>
    <property type="match status" value="1"/>
</dbReference>
<dbReference type="PANTHER" id="PTHR10963:SF60">
    <property type="entry name" value="GRAM-NEGATIVE BACTERIA-BINDING PROTEIN 1-RELATED"/>
    <property type="match status" value="1"/>
</dbReference>
<dbReference type="Gene3D" id="2.60.120.200">
    <property type="match status" value="1"/>
</dbReference>
<reference evidence="3" key="1">
    <citation type="submission" date="2022-10" db="EMBL/GenBank/DDBJ databases">
        <title>WGS of marine actinomycetes from Thailand.</title>
        <authorList>
            <person name="Thawai C."/>
        </authorList>
    </citation>
    <scope>NUCLEOTIDE SEQUENCE</scope>
    <source>
        <strain evidence="3">SW21</strain>
    </source>
</reference>
<dbReference type="AlphaFoldDB" id="A0A9X3D5I5"/>
<organism evidence="3 4">
    <name type="scientific">Gordonia aquimaris</name>
    <dbReference type="NCBI Taxonomy" id="2984863"/>
    <lineage>
        <taxon>Bacteria</taxon>
        <taxon>Bacillati</taxon>
        <taxon>Actinomycetota</taxon>
        <taxon>Actinomycetes</taxon>
        <taxon>Mycobacteriales</taxon>
        <taxon>Gordoniaceae</taxon>
        <taxon>Gordonia</taxon>
    </lineage>
</organism>
<evidence type="ECO:0000313" key="4">
    <source>
        <dbReference type="Proteomes" id="UP001143347"/>
    </source>
</evidence>
<dbReference type="RefSeq" id="WP_235722031.1">
    <property type="nucleotide sequence ID" value="NZ_JAPKFM010000013.1"/>
</dbReference>
<dbReference type="InterPro" id="IPR050546">
    <property type="entry name" value="Glycosyl_Hydrlase_16"/>
</dbReference>
<keyword evidence="3" id="KW-0378">Hydrolase</keyword>